<keyword evidence="2" id="KW-1185">Reference proteome</keyword>
<evidence type="ECO:0000313" key="2">
    <source>
        <dbReference type="Proteomes" id="UP000231919"/>
    </source>
</evidence>
<gene>
    <name evidence="1" type="ORF">CH378_03650</name>
</gene>
<organism evidence="1 2">
    <name type="scientific">Leptospira kmetyi</name>
    <dbReference type="NCBI Taxonomy" id="408139"/>
    <lineage>
        <taxon>Bacteria</taxon>
        <taxon>Pseudomonadati</taxon>
        <taxon>Spirochaetota</taxon>
        <taxon>Spirochaetia</taxon>
        <taxon>Leptospirales</taxon>
        <taxon>Leptospiraceae</taxon>
        <taxon>Leptospira</taxon>
    </lineage>
</organism>
<evidence type="ECO:0000313" key="1">
    <source>
        <dbReference type="EMBL" id="PJZ31303.1"/>
    </source>
</evidence>
<sequence>MYLTRIALVRILPLEDRKKFPVAKPASRSSRSSSAKIVFAEYGKSLLPHQICRKIKTAANRFSLVLF</sequence>
<proteinExistence type="predicted"/>
<name>A0ABX4ND58_9LEPT</name>
<comment type="caution">
    <text evidence="1">The sequence shown here is derived from an EMBL/GenBank/DDBJ whole genome shotgun (WGS) entry which is preliminary data.</text>
</comment>
<protein>
    <submittedName>
        <fullName evidence="1">Uncharacterized protein</fullName>
    </submittedName>
</protein>
<reference evidence="1 2" key="1">
    <citation type="submission" date="2017-07" db="EMBL/GenBank/DDBJ databases">
        <title>Leptospira spp. isolated from tropical soils.</title>
        <authorList>
            <person name="Thibeaux R."/>
            <person name="Iraola G."/>
            <person name="Ferres I."/>
            <person name="Bierque E."/>
            <person name="Girault D."/>
            <person name="Soupe-Gilbert M.-E."/>
            <person name="Picardeau M."/>
            <person name="Goarant C."/>
        </authorList>
    </citation>
    <scope>NUCLEOTIDE SEQUENCE [LARGE SCALE GENOMIC DNA]</scope>
    <source>
        <strain evidence="1 2">JW2-C-B1</strain>
    </source>
</reference>
<dbReference type="Proteomes" id="UP000231919">
    <property type="component" value="Unassembled WGS sequence"/>
</dbReference>
<accession>A0ABX4ND58</accession>
<dbReference type="EMBL" id="NPDP01000004">
    <property type="protein sequence ID" value="PJZ31303.1"/>
    <property type="molecule type" value="Genomic_DNA"/>
</dbReference>